<evidence type="ECO:0000313" key="3">
    <source>
        <dbReference type="Proteomes" id="UP001610706"/>
    </source>
</evidence>
<dbReference type="EMBL" id="JBGFTR010000009">
    <property type="protein sequence ID" value="MFH7565127.1"/>
    <property type="molecule type" value="Genomic_DNA"/>
</dbReference>
<dbReference type="Proteomes" id="UP001610706">
    <property type="component" value="Unassembled WGS sequence"/>
</dbReference>
<sequence length="236" mass="26154">MKLCGHRGVAALAPENTLAGLRAAHRLGLEWVEIDVQLSQDDEVVVIHDQTVNRCSNGRGQVRELAWPELARLDAGGWFGPAFAGEPIPRLTDYLALARQLDIRVNVELKVFPGDDAAQLSRWVSEVVNEQQTPAGTLLFSSFEPTCLAHLQLLAPAIARGLLVERLPRDWHAQLQRLGCTALHCNHKYLTQSQAKTIKAAGFSLHCYTVNEVARMHTLADWGVDMIFTDDPRGYS</sequence>
<dbReference type="InterPro" id="IPR017946">
    <property type="entry name" value="PLC-like_Pdiesterase_TIM-brl"/>
</dbReference>
<dbReference type="Pfam" id="PF03009">
    <property type="entry name" value="GDPD"/>
    <property type="match status" value="1"/>
</dbReference>
<evidence type="ECO:0000259" key="1">
    <source>
        <dbReference type="PROSITE" id="PS51704"/>
    </source>
</evidence>
<reference evidence="2 3" key="1">
    <citation type="submission" date="2024-08" db="EMBL/GenBank/DDBJ databases">
        <title>Oceanimonas smirnovii Genome sequencing and assembly.</title>
        <authorList>
            <person name="Tang B."/>
        </authorList>
    </citation>
    <scope>NUCLEOTIDE SEQUENCE [LARGE SCALE GENOMIC DNA]</scope>
    <source>
        <strain evidence="2 3">OS2020-119</strain>
    </source>
</reference>
<dbReference type="RefSeq" id="WP_395545268.1">
    <property type="nucleotide sequence ID" value="NZ_CP166302.1"/>
</dbReference>
<dbReference type="PROSITE" id="PS51704">
    <property type="entry name" value="GP_PDE"/>
    <property type="match status" value="1"/>
</dbReference>
<name>A0ABW7P0Z4_9GAMM</name>
<feature type="domain" description="GP-PDE" evidence="1">
    <location>
        <begin position="1"/>
        <end position="236"/>
    </location>
</feature>
<dbReference type="PANTHER" id="PTHR46211">
    <property type="entry name" value="GLYCEROPHOSPHORYL DIESTER PHOSPHODIESTERASE"/>
    <property type="match status" value="1"/>
</dbReference>
<dbReference type="CDD" id="cd08562">
    <property type="entry name" value="GDPD_EcUgpQ_like"/>
    <property type="match status" value="1"/>
</dbReference>
<dbReference type="SUPFAM" id="SSF51695">
    <property type="entry name" value="PLC-like phosphodiesterases"/>
    <property type="match status" value="1"/>
</dbReference>
<evidence type="ECO:0000313" key="2">
    <source>
        <dbReference type="EMBL" id="MFH7565127.1"/>
    </source>
</evidence>
<accession>A0ABW7P0Z4</accession>
<dbReference type="Gene3D" id="3.20.20.190">
    <property type="entry name" value="Phosphatidylinositol (PI) phosphodiesterase"/>
    <property type="match status" value="1"/>
</dbReference>
<gene>
    <name evidence="2" type="ORF">AB9R89_07300</name>
</gene>
<protein>
    <submittedName>
        <fullName evidence="2">Glycerophosphoryl diester phosphodiesterase</fullName>
    </submittedName>
</protein>
<comment type="caution">
    <text evidence="2">The sequence shown here is derived from an EMBL/GenBank/DDBJ whole genome shotgun (WGS) entry which is preliminary data.</text>
</comment>
<organism evidence="2 3">
    <name type="scientific">Oceanimonas smirnovii</name>
    <dbReference type="NCBI Taxonomy" id="264574"/>
    <lineage>
        <taxon>Bacteria</taxon>
        <taxon>Pseudomonadati</taxon>
        <taxon>Pseudomonadota</taxon>
        <taxon>Gammaproteobacteria</taxon>
        <taxon>Aeromonadales</taxon>
        <taxon>Aeromonadaceae</taxon>
        <taxon>Oceanimonas</taxon>
    </lineage>
</organism>
<proteinExistence type="predicted"/>
<dbReference type="InterPro" id="IPR030395">
    <property type="entry name" value="GP_PDE_dom"/>
</dbReference>
<keyword evidence="3" id="KW-1185">Reference proteome</keyword>
<dbReference type="PANTHER" id="PTHR46211:SF1">
    <property type="entry name" value="GLYCEROPHOSPHODIESTER PHOSPHODIESTERASE, CYTOPLASMIC"/>
    <property type="match status" value="1"/>
</dbReference>